<organism evidence="2 3">
    <name type="scientific">Giardia intestinalis</name>
    <name type="common">Giardia lamblia</name>
    <dbReference type="NCBI Taxonomy" id="5741"/>
    <lineage>
        <taxon>Eukaryota</taxon>
        <taxon>Metamonada</taxon>
        <taxon>Diplomonadida</taxon>
        <taxon>Hexamitidae</taxon>
        <taxon>Giardiinae</taxon>
        <taxon>Giardia</taxon>
    </lineage>
</organism>
<feature type="transmembrane region" description="Helical" evidence="1">
    <location>
        <begin position="442"/>
        <end position="470"/>
    </location>
</feature>
<dbReference type="VEuPathDB" id="GiardiaDB:GL50581_3189"/>
<feature type="transmembrane region" description="Helical" evidence="1">
    <location>
        <begin position="180"/>
        <end position="201"/>
    </location>
</feature>
<feature type="transmembrane region" description="Helical" evidence="1">
    <location>
        <begin position="138"/>
        <end position="160"/>
    </location>
</feature>
<feature type="transmembrane region" description="Helical" evidence="1">
    <location>
        <begin position="99"/>
        <end position="118"/>
    </location>
</feature>
<feature type="transmembrane region" description="Helical" evidence="1">
    <location>
        <begin position="215"/>
        <end position="238"/>
    </location>
</feature>
<evidence type="ECO:0000313" key="2">
    <source>
        <dbReference type="EMBL" id="ESU38521.1"/>
    </source>
</evidence>
<feature type="transmembrane region" description="Helical" evidence="1">
    <location>
        <begin position="599"/>
        <end position="627"/>
    </location>
</feature>
<dbReference type="AlphaFoldDB" id="V6TIB9"/>
<dbReference type="Proteomes" id="UP000018320">
    <property type="component" value="Unassembled WGS sequence"/>
</dbReference>
<proteinExistence type="predicted"/>
<feature type="transmembrane region" description="Helical" evidence="1">
    <location>
        <begin position="566"/>
        <end position="587"/>
    </location>
</feature>
<dbReference type="VEuPathDB" id="GiardiaDB:DHA2_152904"/>
<evidence type="ECO:0000313" key="3">
    <source>
        <dbReference type="Proteomes" id="UP000018320"/>
    </source>
</evidence>
<protein>
    <submittedName>
        <fullName evidence="2">Uncharacterized protein</fullName>
    </submittedName>
</protein>
<accession>V6TIB9</accession>
<reference evidence="2 3" key="2">
    <citation type="journal article" date="2013" name="Genome Biol. Evol.">
        <title>Genome sequencing of Giardia lamblia genotypes A2 and B isolates (DH and GS) and comparative analysis with the genomes of genotypes A1 and E (WB and Pig).</title>
        <authorList>
            <person name="Adam R.D."/>
            <person name="Dahlstrom E.W."/>
            <person name="Martens C.A."/>
            <person name="Bruno D.P."/>
            <person name="Barbian K.D."/>
            <person name="Ricklefs S.M."/>
            <person name="Hernandez M.M."/>
            <person name="Narla N.P."/>
            <person name="Patel R.B."/>
            <person name="Porcella S.F."/>
            <person name="Nash T.E."/>
        </authorList>
    </citation>
    <scope>NUCLEOTIDE SEQUENCE [LARGE SCALE GENOMIC DNA]</scope>
    <source>
        <strain evidence="2 3">DH</strain>
    </source>
</reference>
<comment type="caution">
    <text evidence="2">The sequence shown here is derived from an EMBL/GenBank/DDBJ whole genome shotgun (WGS) entry which is preliminary data.</text>
</comment>
<feature type="transmembrane region" description="Helical" evidence="1">
    <location>
        <begin position="490"/>
        <end position="512"/>
    </location>
</feature>
<keyword evidence="1" id="KW-0812">Transmembrane</keyword>
<dbReference type="EMBL" id="AHGT01000012">
    <property type="protein sequence ID" value="ESU38521.1"/>
    <property type="molecule type" value="Genomic_DNA"/>
</dbReference>
<sequence length="637" mass="73700">MCLSEINPDFLSMAKLESGAGFDAKFLQEWIMETGSLMILRGEETRQTFLKQSLHRLLWYKFPILGLTSLLSSLLTIYVHISTVQMAPYATVGALDTLLLFHYSFLTLPLELLGDNIVLQITKGLMHEHNDIEDVHRFYSLSIFMTLYYSLVMFIVGLLFKQVYITPYFRSKYEYSFKDLSIYLTIAPFVSPFLHLSNALLERTGFFFVITIQRLISYFATAVLLSLGYLFPLLYSILTDDSSDDQHSLLTIVPKYFSGSVFLYPIIIAILIPDSIFLCLNVLRMFSYESYKECYNHRFPIELNTAITPPQEQHFPYDLQFASTSGSFHSAASEKLTTVSLIRKHDVAALPSQETASHLQVLRAFQRSTILTRRPYSDTPYQHDLPFLLMFRYGKLFPKNTKLLITLMIDLFYRWLSRLGHVGLALFIIVFLYINIKDINLFLLNINICGVYVFVRQALLSLTIPISYIFRQIYFFNSRGKHYRKIAIAFYYYLFITLTISSLLGAIFYLLLSPQFTKYYLELGLQLTKSELSDNTTILRLEALLSPLLSLFYMIDAFLEQRRRILIGSTVKFISLTAGCVALVYIWELQKQFSDFSYPLLIADIILCICGVVLLPLVIFELQLLILETRVESRRLK</sequence>
<keyword evidence="1" id="KW-0472">Membrane</keyword>
<feature type="transmembrane region" description="Helical" evidence="1">
    <location>
        <begin position="58"/>
        <end position="79"/>
    </location>
</feature>
<reference evidence="3" key="1">
    <citation type="submission" date="2012-02" db="EMBL/GenBank/DDBJ databases">
        <title>Genome sequencing of Giardia lamblia Genotypes A2 and B isolates (DH and GS) and comparative analysis with the genomes of Genotypes A1 and E (WB and Pig).</title>
        <authorList>
            <person name="Adam R."/>
            <person name="Dahlstrom E."/>
            <person name="Martens C."/>
            <person name="Bruno D."/>
            <person name="Barbian K."/>
            <person name="Porcella S.F."/>
            <person name="Nash T."/>
        </authorList>
    </citation>
    <scope>NUCLEOTIDE SEQUENCE</scope>
    <source>
        <strain evidence="3">DH</strain>
    </source>
</reference>
<feature type="transmembrane region" description="Helical" evidence="1">
    <location>
        <begin position="538"/>
        <end position="559"/>
    </location>
</feature>
<feature type="transmembrane region" description="Helical" evidence="1">
    <location>
        <begin position="262"/>
        <end position="283"/>
    </location>
</feature>
<name>V6TIB9_GIAIN</name>
<dbReference type="VEuPathDB" id="GiardiaDB:QR46_1951"/>
<evidence type="ECO:0000256" key="1">
    <source>
        <dbReference type="SAM" id="Phobius"/>
    </source>
</evidence>
<feature type="transmembrane region" description="Helical" evidence="1">
    <location>
        <begin position="415"/>
        <end position="436"/>
    </location>
</feature>
<keyword evidence="1" id="KW-1133">Transmembrane helix</keyword>
<dbReference type="VEuPathDB" id="GiardiaDB:GL50803_0087461"/>
<gene>
    <name evidence="2" type="ORF">DHA2_152904</name>
</gene>